<dbReference type="EMBL" id="LIIK01000009">
    <property type="protein sequence ID" value="KQM09247.1"/>
    <property type="molecule type" value="Genomic_DNA"/>
</dbReference>
<keyword evidence="2" id="KW-1185">Reference proteome</keyword>
<sequence>MDYYVSRYTHLFRHQGQHYLFAIRTTDLACITPALYRLLQAAKETNSPIDAPQEFLTLTFQ</sequence>
<evidence type="ECO:0000313" key="2">
    <source>
        <dbReference type="Proteomes" id="UP000054172"/>
    </source>
</evidence>
<gene>
    <name evidence="1" type="ORF">AL399_03025</name>
</gene>
<dbReference type="AlphaFoldDB" id="A0A0Q4B1T8"/>
<reference evidence="1" key="1">
    <citation type="submission" date="2015-08" db="EMBL/GenBank/DDBJ databases">
        <title>Candidatus Bacteriodes Periocalifornicus.</title>
        <authorList>
            <person name="McLean J.S."/>
            <person name="Kelley S."/>
        </authorList>
    </citation>
    <scope>NUCLEOTIDE SEQUENCE [LARGE SCALE GENOMIC DNA]</scope>
    <source>
        <strain evidence="1">12B</strain>
    </source>
</reference>
<dbReference type="Proteomes" id="UP000054172">
    <property type="component" value="Unassembled WGS sequence"/>
</dbReference>
<proteinExistence type="predicted"/>
<dbReference type="PATRIC" id="fig|1702214.3.peg.975"/>
<comment type="caution">
    <text evidence="1">The sequence shown here is derived from an EMBL/GenBank/DDBJ whole genome shotgun (WGS) entry which is preliminary data.</text>
</comment>
<protein>
    <submittedName>
        <fullName evidence="1">Uncharacterized protein</fullName>
    </submittedName>
</protein>
<name>A0A0Q4B1T8_9BACT</name>
<accession>A0A0Q4B1T8</accession>
<organism evidence="1 2">
    <name type="scientific">Candidatus [Bacteroides] periocalifornicus</name>
    <dbReference type="NCBI Taxonomy" id="1702214"/>
    <lineage>
        <taxon>Bacteria</taxon>
        <taxon>Pseudomonadati</taxon>
        <taxon>Bacteroidota</taxon>
    </lineage>
</organism>
<evidence type="ECO:0000313" key="1">
    <source>
        <dbReference type="EMBL" id="KQM09247.1"/>
    </source>
</evidence>